<dbReference type="SUPFAM" id="SSF54980">
    <property type="entry name" value="EF-G C-terminal domain-like"/>
    <property type="match status" value="2"/>
</dbReference>
<dbReference type="GO" id="GO:0006412">
    <property type="term" value="P:translation"/>
    <property type="evidence" value="ECO:0007669"/>
    <property type="project" value="UniProtKB-KW"/>
</dbReference>
<evidence type="ECO:0000313" key="5">
    <source>
        <dbReference type="EMBL" id="SEI83016.1"/>
    </source>
</evidence>
<dbReference type="Gene3D" id="3.40.50.300">
    <property type="entry name" value="P-loop containing nucleotide triphosphate hydrolases"/>
    <property type="match status" value="1"/>
</dbReference>
<dbReference type="Gene3D" id="3.30.230.10">
    <property type="match status" value="1"/>
</dbReference>
<dbReference type="PRINTS" id="PR00315">
    <property type="entry name" value="ELONGATNFCT"/>
</dbReference>
<keyword evidence="1" id="KW-0547">Nucleotide-binding</keyword>
<dbReference type="SMART" id="SM00838">
    <property type="entry name" value="EFG_C"/>
    <property type="match status" value="1"/>
</dbReference>
<dbReference type="InterPro" id="IPR005517">
    <property type="entry name" value="Transl_elong_EFG/EF2_IV"/>
</dbReference>
<keyword evidence="3" id="KW-0342">GTP-binding</keyword>
<dbReference type="Gene3D" id="3.30.70.870">
    <property type="entry name" value="Elongation Factor G (Translational Gtpase), domain 3"/>
    <property type="match status" value="1"/>
</dbReference>
<organism evidence="5 6">
    <name type="scientific">Sharpea azabuensis</name>
    <dbReference type="NCBI Taxonomy" id="322505"/>
    <lineage>
        <taxon>Bacteria</taxon>
        <taxon>Bacillati</taxon>
        <taxon>Bacillota</taxon>
        <taxon>Erysipelotrichia</taxon>
        <taxon>Erysipelotrichales</taxon>
        <taxon>Coprobacillaceae</taxon>
        <taxon>Sharpea</taxon>
    </lineage>
</organism>
<proteinExistence type="predicted"/>
<dbReference type="Pfam" id="PF00679">
    <property type="entry name" value="EFG_C"/>
    <property type="match status" value="1"/>
</dbReference>
<dbReference type="SMART" id="SM00889">
    <property type="entry name" value="EFG_IV"/>
    <property type="match status" value="1"/>
</dbReference>
<dbReference type="STRING" id="322505.SAMN04487836_10437"/>
<dbReference type="Pfam" id="PF22042">
    <property type="entry name" value="EF-G_D2"/>
    <property type="match status" value="1"/>
</dbReference>
<keyword evidence="6" id="KW-1185">Reference proteome</keyword>
<evidence type="ECO:0000256" key="3">
    <source>
        <dbReference type="ARBA" id="ARBA00023134"/>
    </source>
</evidence>
<accession>A0A1H6TUU7</accession>
<evidence type="ECO:0000259" key="4">
    <source>
        <dbReference type="PROSITE" id="PS51722"/>
    </source>
</evidence>
<dbReference type="eggNOG" id="COG0480">
    <property type="taxonomic scope" value="Bacteria"/>
</dbReference>
<sequence>MKNIVTGFVAHVDAGKTTLSESLLYITHTTRHQGRVDHKDTLLDFDQQERDRGITIFSKISNINYLDTHFTFLDTPGHVDFSGEMERALSVLDYAILIVSGIDGLQAHTKTIWKLLSHYRIPTFIFVNKMDISPYTKHELLDNLRELSDNIIDIEKMNYEEMAMTDDALLEEYMQTNALSKESLVKAIQERKLFPVIFGSALKNDHVQELLDMLDTYTIPHSTQNELSASVYKIDHDDKGERLTYVRIYDGMLHVKQLINEEKINQIRLYQGNKYTLLEEAGAGSVVVLTGLKETQSGDIIGRGKPHTSYLQPYMHYQLHLADNENQGKMLENLRLLAQEEPLLNMKIQDAQHIEVSLMGEIQIEILKEIIRERYHEEVTIDSKQISYKETILDSVEGVGHFEPLRHYAEVHILLEPLPTGSGIEYENRCMNNLPENYQRLIMTHLQEKVHLGVLTGSPLTDIRFVLLGGKAHDKHTVGGDFREATYRAVRHALIRTTSILLEPYGKYVLKIPSAFISKAFYDLDSEQPPIITDDNGTTATIKGQAPIEMLSNYTQEVLNYTKGEGTLSIEETYYAPVKEPEEIIEQFHYNPEQDLENPTGSIFCTHGAGYYVPWQMVEEKMHLDYFIKEEKEAAPITHRKMHISDEEVKRVFENTYGKQERKLAKDFYGSKKKEHTPTVLSNTYQQKPECLLVDGYNVIFAWDELNKIAKTNLGAARDKLLDIMSSYQGYRDNTVIVVFDAYKVPGNPGSKTQYHNLYVVYTKEQQTADAYIEKATKEIANHYRVVVATSDNAEQTIVVGHGATRVSSRELKELVEHTNTYGQAEYNRKNPIVPDTPLDHLKKD</sequence>
<dbReference type="GO" id="GO:0003924">
    <property type="term" value="F:GTPase activity"/>
    <property type="evidence" value="ECO:0007669"/>
    <property type="project" value="InterPro"/>
</dbReference>
<dbReference type="Proteomes" id="UP000183028">
    <property type="component" value="Unassembled WGS sequence"/>
</dbReference>
<dbReference type="InterPro" id="IPR000795">
    <property type="entry name" value="T_Tr_GTP-bd_dom"/>
</dbReference>
<dbReference type="InterPro" id="IPR009000">
    <property type="entry name" value="Transl_B-barrel_sf"/>
</dbReference>
<dbReference type="OrthoDB" id="9801591at2"/>
<keyword evidence="2" id="KW-0648">Protein biosynthesis</keyword>
<dbReference type="InterPro" id="IPR020568">
    <property type="entry name" value="Ribosomal_Su5_D2-typ_SF"/>
</dbReference>
<reference evidence="6" key="1">
    <citation type="submission" date="2016-10" db="EMBL/GenBank/DDBJ databases">
        <authorList>
            <person name="Varghese N."/>
        </authorList>
    </citation>
    <scope>NUCLEOTIDE SEQUENCE [LARGE SCALE GENOMIC DNA]</scope>
    <source>
        <strain evidence="6">DSM 20406</strain>
    </source>
</reference>
<dbReference type="PROSITE" id="PS51722">
    <property type="entry name" value="G_TR_2"/>
    <property type="match status" value="1"/>
</dbReference>
<dbReference type="Gene3D" id="3.30.70.240">
    <property type="match status" value="1"/>
</dbReference>
<dbReference type="PANTHER" id="PTHR43261">
    <property type="entry name" value="TRANSLATION ELONGATION FACTOR G-RELATED"/>
    <property type="match status" value="1"/>
</dbReference>
<dbReference type="InterPro" id="IPR000640">
    <property type="entry name" value="EFG_V-like"/>
</dbReference>
<dbReference type="Pfam" id="PF03764">
    <property type="entry name" value="EFG_IV"/>
    <property type="match status" value="1"/>
</dbReference>
<evidence type="ECO:0000313" key="6">
    <source>
        <dbReference type="Proteomes" id="UP000183028"/>
    </source>
</evidence>
<dbReference type="InterPro" id="IPR027417">
    <property type="entry name" value="P-loop_NTPase"/>
</dbReference>
<dbReference type="PANTHER" id="PTHR43261:SF1">
    <property type="entry name" value="RIBOSOME-RELEASING FACTOR 2, MITOCHONDRIAL"/>
    <property type="match status" value="1"/>
</dbReference>
<dbReference type="Pfam" id="PF05991">
    <property type="entry name" value="NYN_YacP"/>
    <property type="match status" value="1"/>
</dbReference>
<evidence type="ECO:0000256" key="1">
    <source>
        <dbReference type="ARBA" id="ARBA00022741"/>
    </source>
</evidence>
<dbReference type="NCBIfam" id="TIGR00231">
    <property type="entry name" value="small_GTP"/>
    <property type="match status" value="1"/>
</dbReference>
<dbReference type="PROSITE" id="PS00301">
    <property type="entry name" value="G_TR_1"/>
    <property type="match status" value="1"/>
</dbReference>
<dbReference type="Pfam" id="PF00009">
    <property type="entry name" value="GTP_EFTU"/>
    <property type="match status" value="1"/>
</dbReference>
<evidence type="ECO:0000256" key="2">
    <source>
        <dbReference type="ARBA" id="ARBA00022917"/>
    </source>
</evidence>
<gene>
    <name evidence="5" type="ORF">SAMN04487834_10272</name>
</gene>
<dbReference type="RefSeq" id="WP_074732147.1">
    <property type="nucleotide sequence ID" value="NZ_FNYK01000027.1"/>
</dbReference>
<dbReference type="AlphaFoldDB" id="A0A1H6TUU7"/>
<protein>
    <submittedName>
        <fullName evidence="5">Small GTP-binding protein domain-containing protein</fullName>
    </submittedName>
</protein>
<dbReference type="SUPFAM" id="SSF52540">
    <property type="entry name" value="P-loop containing nucleoside triphosphate hydrolases"/>
    <property type="match status" value="1"/>
</dbReference>
<name>A0A1H6TUU7_9FIRM</name>
<dbReference type="InterPro" id="IPR010298">
    <property type="entry name" value="YacP-like"/>
</dbReference>
<dbReference type="InterPro" id="IPR031157">
    <property type="entry name" value="G_TR_CS"/>
</dbReference>
<dbReference type="GO" id="GO:0032790">
    <property type="term" value="P:ribosome disassembly"/>
    <property type="evidence" value="ECO:0007669"/>
    <property type="project" value="TreeGrafter"/>
</dbReference>
<dbReference type="InterPro" id="IPR035647">
    <property type="entry name" value="EFG_III/V"/>
</dbReference>
<dbReference type="InterPro" id="IPR005225">
    <property type="entry name" value="Small_GTP-bd"/>
</dbReference>
<dbReference type="Gene3D" id="2.40.30.10">
    <property type="entry name" value="Translation factors"/>
    <property type="match status" value="1"/>
</dbReference>
<dbReference type="GO" id="GO:0005525">
    <property type="term" value="F:GTP binding"/>
    <property type="evidence" value="ECO:0007669"/>
    <property type="project" value="UniProtKB-KW"/>
</dbReference>
<dbReference type="InterPro" id="IPR053905">
    <property type="entry name" value="EF-G-like_DII"/>
</dbReference>
<dbReference type="EMBL" id="FNYK01000027">
    <property type="protein sequence ID" value="SEI83016.1"/>
    <property type="molecule type" value="Genomic_DNA"/>
</dbReference>
<dbReference type="CDD" id="cd10912">
    <property type="entry name" value="PIN_YacP-like"/>
    <property type="match status" value="1"/>
</dbReference>
<dbReference type="InterPro" id="IPR014721">
    <property type="entry name" value="Ribsml_uS5_D2-typ_fold_subgr"/>
</dbReference>
<dbReference type="SUPFAM" id="SSF54211">
    <property type="entry name" value="Ribosomal protein S5 domain 2-like"/>
    <property type="match status" value="1"/>
</dbReference>
<feature type="domain" description="Tr-type G" evidence="4">
    <location>
        <begin position="1"/>
        <end position="221"/>
    </location>
</feature>
<dbReference type="SUPFAM" id="SSF50447">
    <property type="entry name" value="Translation proteins"/>
    <property type="match status" value="1"/>
</dbReference>